<evidence type="ECO:0000313" key="11">
    <source>
        <dbReference type="Proteomes" id="UP001652542"/>
    </source>
</evidence>
<dbReference type="EMBL" id="JAOWKY010000001">
    <property type="protein sequence ID" value="MCV2867540.1"/>
    <property type="molecule type" value="Genomic_DNA"/>
</dbReference>
<keyword evidence="5 8" id="KW-0808">Transferase</keyword>
<proteinExistence type="inferred from homology"/>
<dbReference type="Proteomes" id="UP001652542">
    <property type="component" value="Unassembled WGS sequence"/>
</dbReference>
<dbReference type="Gene3D" id="3.40.50.11720">
    <property type="entry name" value="3-Deoxy-D-manno-octulosonic-acid transferase, N-terminal domain"/>
    <property type="match status" value="1"/>
</dbReference>
<reference evidence="10 11" key="1">
    <citation type="submission" date="2022-10" db="EMBL/GenBank/DDBJ databases">
        <title>Defluviimonas sp. nov., isolated from ocean surface water.</title>
        <authorList>
            <person name="He W."/>
            <person name="Wang L."/>
            <person name="Zhang D.-F."/>
        </authorList>
    </citation>
    <scope>NUCLEOTIDE SEQUENCE [LARGE SCALE GENOMIC DNA]</scope>
    <source>
        <strain evidence="10 11">WL0002</strain>
    </source>
</reference>
<dbReference type="Gene3D" id="3.40.50.2000">
    <property type="entry name" value="Glycogen Phosphorylase B"/>
    <property type="match status" value="1"/>
</dbReference>
<evidence type="ECO:0000256" key="8">
    <source>
        <dbReference type="RuleBase" id="RU365103"/>
    </source>
</evidence>
<accession>A0ABT2Z8T7</accession>
<keyword evidence="11" id="KW-1185">Reference proteome</keyword>
<gene>
    <name evidence="10" type="ORF">OEW28_02735</name>
</gene>
<comment type="catalytic activity">
    <reaction evidence="7 8">
        <text>lipid IVA (E. coli) + CMP-3-deoxy-beta-D-manno-octulosonate = alpha-Kdo-(2-&gt;6)-lipid IVA (E. coli) + CMP + H(+)</text>
        <dbReference type="Rhea" id="RHEA:28066"/>
        <dbReference type="ChEBI" id="CHEBI:15378"/>
        <dbReference type="ChEBI" id="CHEBI:58603"/>
        <dbReference type="ChEBI" id="CHEBI:60364"/>
        <dbReference type="ChEBI" id="CHEBI:60377"/>
        <dbReference type="ChEBI" id="CHEBI:85987"/>
        <dbReference type="EC" id="2.4.99.12"/>
    </reaction>
</comment>
<keyword evidence="8" id="KW-0448">Lipopolysaccharide biosynthesis</keyword>
<evidence type="ECO:0000256" key="7">
    <source>
        <dbReference type="ARBA" id="ARBA00049183"/>
    </source>
</evidence>
<keyword evidence="8" id="KW-1003">Cell membrane</keyword>
<comment type="subcellular location">
    <subcellularLocation>
        <location evidence="8">Cell membrane</location>
    </subcellularLocation>
</comment>
<sequence length="410" mass="43657">MGRSIVLWAYLLAAQRADTASRPSRSARPKGPLIWIHSGNGASLASLGQLALRLVREHRKLNLLVTAEGAAPTLQGFPKGTSADFLPPDRLPDVRRFLDHWSPDVAVIAGADLPPALIVQTHDRGVPLLLVDASVAPKISWGQRFRRGMTGSLLARFSRLLARDPSSARGLGLRGAPVGRIEVAGRIEETSEPLSCNEAEREVLAELLNARPVWFAAACPEAEEEAVIGAHAHVLRLAHRMLLIVSPANPARGPALVERLSREGWVATLRSADEEPDPGVHAYVADTEGEMGLWYRLAPLTFMGGTLLPGGSGRNPFEPAALGSAIVHGPHLAPYPDAYGRLAEARATRCAATPEALTSTIAELMSPDRAALLAHNAWAVTSGGAEVTERVAQAILETLAARRTPAQEAA</sequence>
<evidence type="ECO:0000313" key="10">
    <source>
        <dbReference type="EMBL" id="MCV2867540.1"/>
    </source>
</evidence>
<name>A0ABT2Z8T7_9RHOB</name>
<dbReference type="Pfam" id="PF04413">
    <property type="entry name" value="Glycos_transf_N"/>
    <property type="match status" value="1"/>
</dbReference>
<comment type="function">
    <text evidence="1 8">Involved in lipopolysaccharide (LPS) biosynthesis. Catalyzes the transfer of 3-deoxy-D-manno-octulosonate (Kdo) residue(s) from CMP-Kdo to lipid IV(A), the tetraacyldisaccharide-1,4'-bisphosphate precursor of lipid A.</text>
</comment>
<evidence type="ECO:0000256" key="5">
    <source>
        <dbReference type="ARBA" id="ARBA00022679"/>
    </source>
</evidence>
<evidence type="ECO:0000256" key="2">
    <source>
        <dbReference type="ARBA" id="ARBA00004713"/>
    </source>
</evidence>
<protein>
    <recommendedName>
        <fullName evidence="4 8">3-deoxy-D-manno-octulosonic acid transferase</fullName>
        <shortName evidence="8">Kdo transferase</shortName>
        <ecNumber evidence="3 8">2.4.99.12</ecNumber>
    </recommendedName>
    <alternativeName>
        <fullName evidence="6 8">Lipid IV(A) 3-deoxy-D-manno-octulosonic acid transferase</fullName>
    </alternativeName>
</protein>
<dbReference type="EC" id="2.4.99.12" evidence="3 8"/>
<comment type="pathway">
    <text evidence="2 8">Bacterial outer membrane biogenesis; LPS core biosynthesis.</text>
</comment>
<dbReference type="InterPro" id="IPR039901">
    <property type="entry name" value="Kdotransferase"/>
</dbReference>
<dbReference type="GO" id="GO:0016740">
    <property type="term" value="F:transferase activity"/>
    <property type="evidence" value="ECO:0007669"/>
    <property type="project" value="UniProtKB-KW"/>
</dbReference>
<evidence type="ECO:0000256" key="1">
    <source>
        <dbReference type="ARBA" id="ARBA00003394"/>
    </source>
</evidence>
<evidence type="ECO:0000259" key="9">
    <source>
        <dbReference type="Pfam" id="PF04413"/>
    </source>
</evidence>
<comment type="caution">
    <text evidence="10">The sequence shown here is derived from an EMBL/GenBank/DDBJ whole genome shotgun (WGS) entry which is preliminary data.</text>
</comment>
<dbReference type="RefSeq" id="WP_263733185.1">
    <property type="nucleotide sequence ID" value="NZ_JAOWKY010000001.1"/>
</dbReference>
<feature type="domain" description="3-deoxy-D-manno-octulosonic-acid transferase N-terminal" evidence="9">
    <location>
        <begin position="28"/>
        <end position="187"/>
    </location>
</feature>
<dbReference type="PANTHER" id="PTHR42755:SF1">
    <property type="entry name" value="3-DEOXY-D-MANNO-OCTULOSONIC ACID TRANSFERASE, MITOCHONDRIAL-RELATED"/>
    <property type="match status" value="1"/>
</dbReference>
<dbReference type="InterPro" id="IPR007507">
    <property type="entry name" value="Glycos_transf_N"/>
</dbReference>
<dbReference type="PANTHER" id="PTHR42755">
    <property type="entry name" value="3-DEOXY-MANNO-OCTULOSONATE CYTIDYLYLTRANSFERASE"/>
    <property type="match status" value="1"/>
</dbReference>
<keyword evidence="8" id="KW-0472">Membrane</keyword>
<comment type="similarity">
    <text evidence="8">Belongs to the glycosyltransferase group 1 family.</text>
</comment>
<evidence type="ECO:0000256" key="6">
    <source>
        <dbReference type="ARBA" id="ARBA00031445"/>
    </source>
</evidence>
<organism evidence="10 11">
    <name type="scientific">Albidovulum marisflavi</name>
    <dbReference type="NCBI Taxonomy" id="2984159"/>
    <lineage>
        <taxon>Bacteria</taxon>
        <taxon>Pseudomonadati</taxon>
        <taxon>Pseudomonadota</taxon>
        <taxon>Alphaproteobacteria</taxon>
        <taxon>Rhodobacterales</taxon>
        <taxon>Paracoccaceae</taxon>
        <taxon>Albidovulum</taxon>
    </lineage>
</organism>
<evidence type="ECO:0000256" key="4">
    <source>
        <dbReference type="ARBA" id="ARBA00019077"/>
    </source>
</evidence>
<dbReference type="InterPro" id="IPR038107">
    <property type="entry name" value="Glycos_transf_N_sf"/>
</dbReference>
<evidence type="ECO:0000256" key="3">
    <source>
        <dbReference type="ARBA" id="ARBA00012621"/>
    </source>
</evidence>